<name>A0ABR0BCQ2_PURLI</name>
<feature type="compositionally biased region" description="Low complexity" evidence="1">
    <location>
        <begin position="72"/>
        <end position="84"/>
    </location>
</feature>
<evidence type="ECO:0000313" key="2">
    <source>
        <dbReference type="EMBL" id="KAK4066211.1"/>
    </source>
</evidence>
<protein>
    <submittedName>
        <fullName evidence="2">Uncharacterized protein</fullName>
    </submittedName>
</protein>
<comment type="caution">
    <text evidence="2">The sequence shown here is derived from an EMBL/GenBank/DDBJ whole genome shotgun (WGS) entry which is preliminary data.</text>
</comment>
<sequence length="412" mass="44131">MPTFEAGQLQDAAAAAKIPDGVVKVKTLGRRPVGSRPTNYSVGQKDASPNRYNSIGVDSGSAHCTNLQNTRSAPSADNASAAAEHSLDEWESTASKEKPPLDRSSTYPWIVQPVASRSTKPVYQDHHVGTKSKVTKRGYAQTLETYTSSTARHQARRTSGAGSTSFSSRPELYSPGPRTMLPATSYAGRKGIPMAPCGDVGAAGPAPSAPSWTALGAGPRGPSRVTSYLTTTTTTSSCLPPMASAPAYNPSASTFFMDSGRSVPKTEEELAAEGFVRGMLTFQRSDGSFHFRDDEELKSSLGLSFFGVVLALRQYLAGDKLLEQPRRLLAMAAAVVVLLEEQFPTCRALWVRMAGKTSEYVTRNARYGHTGAQLMDEARRNVKCIGPVMKEARDVLKRAEDASELTSAPMSP</sequence>
<reference evidence="2 3" key="1">
    <citation type="journal article" date="2024" name="Microbiol. Resour. Announc.">
        <title>Genome annotations for the ascomycete fungi Trichoderma harzianum, Trichoderma aggressivum, and Purpureocillium lilacinum.</title>
        <authorList>
            <person name="Beijen E.P.W."/>
            <person name="Ohm R.A."/>
        </authorList>
    </citation>
    <scope>NUCLEOTIDE SEQUENCE [LARGE SCALE GENOMIC DNA]</scope>
    <source>
        <strain evidence="2 3">CBS 150709</strain>
    </source>
</reference>
<feature type="region of interest" description="Disordered" evidence="1">
    <location>
        <begin position="32"/>
        <end position="51"/>
    </location>
</feature>
<organism evidence="2 3">
    <name type="scientific">Purpureocillium lilacinum</name>
    <name type="common">Paecilomyces lilacinus</name>
    <dbReference type="NCBI Taxonomy" id="33203"/>
    <lineage>
        <taxon>Eukaryota</taxon>
        <taxon>Fungi</taxon>
        <taxon>Dikarya</taxon>
        <taxon>Ascomycota</taxon>
        <taxon>Pezizomycotina</taxon>
        <taxon>Sordariomycetes</taxon>
        <taxon>Hypocreomycetidae</taxon>
        <taxon>Hypocreales</taxon>
        <taxon>Ophiocordycipitaceae</taxon>
        <taxon>Purpureocillium</taxon>
    </lineage>
</organism>
<proteinExistence type="predicted"/>
<keyword evidence="3" id="KW-1185">Reference proteome</keyword>
<feature type="region of interest" description="Disordered" evidence="1">
    <location>
        <begin position="67"/>
        <end position="105"/>
    </location>
</feature>
<dbReference type="Proteomes" id="UP001287286">
    <property type="component" value="Unassembled WGS sequence"/>
</dbReference>
<evidence type="ECO:0000256" key="1">
    <source>
        <dbReference type="SAM" id="MobiDB-lite"/>
    </source>
</evidence>
<gene>
    <name evidence="2" type="ORF">Purlil1_13946</name>
</gene>
<feature type="region of interest" description="Disordered" evidence="1">
    <location>
        <begin position="145"/>
        <end position="178"/>
    </location>
</feature>
<evidence type="ECO:0000313" key="3">
    <source>
        <dbReference type="Proteomes" id="UP001287286"/>
    </source>
</evidence>
<accession>A0ABR0BCQ2</accession>
<dbReference type="EMBL" id="JAWRVI010000374">
    <property type="protein sequence ID" value="KAK4066211.1"/>
    <property type="molecule type" value="Genomic_DNA"/>
</dbReference>